<keyword evidence="6" id="KW-0677">Repeat</keyword>
<dbReference type="AlphaFoldDB" id="A0A210PXC2"/>
<comment type="similarity">
    <text evidence="2">Belongs to the Toll-like receptor family.</text>
</comment>
<evidence type="ECO:0000256" key="2">
    <source>
        <dbReference type="ARBA" id="ARBA00009634"/>
    </source>
</evidence>
<dbReference type="STRING" id="6573.A0A210PXC2"/>
<dbReference type="SUPFAM" id="SSF52200">
    <property type="entry name" value="Toll/Interleukin receptor TIR domain"/>
    <property type="match status" value="1"/>
</dbReference>
<dbReference type="EMBL" id="NEDP02005421">
    <property type="protein sequence ID" value="OWF41116.1"/>
    <property type="molecule type" value="Genomic_DNA"/>
</dbReference>
<sequence>MYGLFNKCERMNNYLQLVVLNLLSVIALSYGRPCTISTDKRMADCSNRGFDHIPHLSNLTEGLDLSGNKLSLLDKSSFLNLPNLQSLNLNWNEIKLIGKETFFGLPALQDLSLGHNHINIVQQPFTEIRFTLNTKLKYLDLSFNVNLPLDAEALYPDSVFASLMSLQELHIDLLPNPIFGTGFGNMTKLNKLVFKDCTLMHLKNDTFINFHDLESLTYLDMSNCHVNDTYVVKIEKAFLQHFSSLQYLDLSRTSITFPVAMDILYGLTATTNQSHPVRKMKVLNLYNVNPLILLWINDVNYTVKVTKEMTQYYRQLCVEDIDLGNNGIVEIAVGTLESFVDFSCLRRISFSENNFLFTFPRFALSALIFFEESVHLEELDYSYVAIKFSHGIKEGQQVNGKQLRYLPEPQRQSSFRCVMPLSLGPHMRFFRLTHLLFPFFIDCDLDISRSPTLYLLDISHTTISSADFRIKGVRVEYMNVSGMDFATSGRMLLGNMEGVHRLVIQNANLDRAFSNKNYIFKDIKRLNEVDMSSNHLSILEEESVQGLEGVTNIDLSWNIFNDFPAGLYILPNLTNIDLRNNKITYLRKKARTWLDLMDSRPERNIRILMYGNPFACTCDTLEFVFWICDTSVMLDYHNKYTCVVPNGSIAMLRHVNDNYQLFLGNCNQESFWIVFAIFGMSIMLLFLVISSFVFKYRWKVQYFFWRKFKKQEAAVDNVRQYTFKSFFVLSEDDWWSRNYLLPKLVQLENEHNIRVCWQERNFSHNKYQLRQLSEFLPDSEKLVFVITEDFIADNWCEFVLNTCINESVTRKNRECLVMIFINLDFNRVPEYVTSAYKYCKTITYPEEENDRDGFWNEIRQTILTRE</sequence>
<dbReference type="Gene3D" id="3.40.50.10140">
    <property type="entry name" value="Toll/interleukin-1 receptor homology (TIR) domain"/>
    <property type="match status" value="1"/>
</dbReference>
<accession>A0A210PXC2</accession>
<keyword evidence="3" id="KW-0433">Leucine-rich repeat</keyword>
<evidence type="ECO:0000256" key="10">
    <source>
        <dbReference type="ARBA" id="ARBA00023180"/>
    </source>
</evidence>
<keyword evidence="5" id="KW-0732">Signal</keyword>
<dbReference type="SMART" id="SM00369">
    <property type="entry name" value="LRR_TYP"/>
    <property type="match status" value="5"/>
</dbReference>
<evidence type="ECO:0000256" key="9">
    <source>
        <dbReference type="ARBA" id="ARBA00023170"/>
    </source>
</evidence>
<evidence type="ECO:0000256" key="5">
    <source>
        <dbReference type="ARBA" id="ARBA00022729"/>
    </source>
</evidence>
<evidence type="ECO:0000256" key="3">
    <source>
        <dbReference type="ARBA" id="ARBA00022614"/>
    </source>
</evidence>
<dbReference type="InterPro" id="IPR003591">
    <property type="entry name" value="Leu-rich_rpt_typical-subtyp"/>
</dbReference>
<comment type="caution">
    <text evidence="13">The sequence shown here is derived from an EMBL/GenBank/DDBJ whole genome shotgun (WGS) entry which is preliminary data.</text>
</comment>
<proteinExistence type="inferred from homology"/>
<protein>
    <submittedName>
        <fullName evidence="13">Toll-like receptor 6</fullName>
    </submittedName>
</protein>
<gene>
    <name evidence="13" type="ORF">KP79_PYT04787</name>
</gene>
<dbReference type="InterPro" id="IPR001611">
    <property type="entry name" value="Leu-rich_rpt"/>
</dbReference>
<dbReference type="PANTHER" id="PTHR24365">
    <property type="entry name" value="TOLL-LIKE RECEPTOR"/>
    <property type="match status" value="1"/>
</dbReference>
<keyword evidence="14" id="KW-1185">Reference proteome</keyword>
<evidence type="ECO:0000256" key="1">
    <source>
        <dbReference type="ARBA" id="ARBA00004167"/>
    </source>
</evidence>
<comment type="subcellular location">
    <subcellularLocation>
        <location evidence="1">Membrane</location>
        <topology evidence="1">Single-pass membrane protein</topology>
    </subcellularLocation>
</comment>
<dbReference type="Pfam" id="PF01582">
    <property type="entry name" value="TIR"/>
    <property type="match status" value="1"/>
</dbReference>
<dbReference type="SUPFAM" id="SSF52047">
    <property type="entry name" value="RNI-like"/>
    <property type="match status" value="1"/>
</dbReference>
<keyword evidence="10" id="KW-0325">Glycoprotein</keyword>
<dbReference type="GO" id="GO:0038023">
    <property type="term" value="F:signaling receptor activity"/>
    <property type="evidence" value="ECO:0007669"/>
    <property type="project" value="TreeGrafter"/>
</dbReference>
<keyword evidence="4 11" id="KW-0812">Transmembrane</keyword>
<feature type="domain" description="TIR" evidence="12">
    <location>
        <begin position="721"/>
        <end position="862"/>
    </location>
</feature>
<dbReference type="OrthoDB" id="6043111at2759"/>
<keyword evidence="8 11" id="KW-0472">Membrane</keyword>
<evidence type="ECO:0000259" key="12">
    <source>
        <dbReference type="PROSITE" id="PS50104"/>
    </source>
</evidence>
<dbReference type="GO" id="GO:0007165">
    <property type="term" value="P:signal transduction"/>
    <property type="evidence" value="ECO:0007669"/>
    <property type="project" value="InterPro"/>
</dbReference>
<keyword evidence="7 11" id="KW-1133">Transmembrane helix</keyword>
<evidence type="ECO:0000256" key="7">
    <source>
        <dbReference type="ARBA" id="ARBA00022989"/>
    </source>
</evidence>
<feature type="transmembrane region" description="Helical" evidence="11">
    <location>
        <begin position="671"/>
        <end position="694"/>
    </location>
</feature>
<evidence type="ECO:0000313" key="14">
    <source>
        <dbReference type="Proteomes" id="UP000242188"/>
    </source>
</evidence>
<dbReference type="Gene3D" id="3.80.10.10">
    <property type="entry name" value="Ribonuclease Inhibitor"/>
    <property type="match status" value="3"/>
</dbReference>
<dbReference type="PROSITE" id="PS50104">
    <property type="entry name" value="TIR"/>
    <property type="match status" value="1"/>
</dbReference>
<keyword evidence="9 13" id="KW-0675">Receptor</keyword>
<reference evidence="13 14" key="1">
    <citation type="journal article" date="2017" name="Nat. Ecol. Evol.">
        <title>Scallop genome provides insights into evolution of bilaterian karyotype and development.</title>
        <authorList>
            <person name="Wang S."/>
            <person name="Zhang J."/>
            <person name="Jiao W."/>
            <person name="Li J."/>
            <person name="Xun X."/>
            <person name="Sun Y."/>
            <person name="Guo X."/>
            <person name="Huan P."/>
            <person name="Dong B."/>
            <person name="Zhang L."/>
            <person name="Hu X."/>
            <person name="Sun X."/>
            <person name="Wang J."/>
            <person name="Zhao C."/>
            <person name="Wang Y."/>
            <person name="Wang D."/>
            <person name="Huang X."/>
            <person name="Wang R."/>
            <person name="Lv J."/>
            <person name="Li Y."/>
            <person name="Zhang Z."/>
            <person name="Liu B."/>
            <person name="Lu W."/>
            <person name="Hui Y."/>
            <person name="Liang J."/>
            <person name="Zhou Z."/>
            <person name="Hou R."/>
            <person name="Li X."/>
            <person name="Liu Y."/>
            <person name="Li H."/>
            <person name="Ning X."/>
            <person name="Lin Y."/>
            <person name="Zhao L."/>
            <person name="Xing Q."/>
            <person name="Dou J."/>
            <person name="Li Y."/>
            <person name="Mao J."/>
            <person name="Guo H."/>
            <person name="Dou H."/>
            <person name="Li T."/>
            <person name="Mu C."/>
            <person name="Jiang W."/>
            <person name="Fu Q."/>
            <person name="Fu X."/>
            <person name="Miao Y."/>
            <person name="Liu J."/>
            <person name="Yu Q."/>
            <person name="Li R."/>
            <person name="Liao H."/>
            <person name="Li X."/>
            <person name="Kong Y."/>
            <person name="Jiang Z."/>
            <person name="Chourrout D."/>
            <person name="Li R."/>
            <person name="Bao Z."/>
        </authorList>
    </citation>
    <scope>NUCLEOTIDE SEQUENCE [LARGE SCALE GENOMIC DNA]</scope>
    <source>
        <strain evidence="13 14">PY_sf001</strain>
    </source>
</reference>
<dbReference type="PANTHER" id="PTHR24365:SF530">
    <property type="entry name" value="MSTPROX-RELATED"/>
    <property type="match status" value="1"/>
</dbReference>
<dbReference type="Pfam" id="PF13855">
    <property type="entry name" value="LRR_8"/>
    <property type="match status" value="1"/>
</dbReference>
<name>A0A210PXC2_MIZYE</name>
<evidence type="ECO:0000256" key="8">
    <source>
        <dbReference type="ARBA" id="ARBA00023136"/>
    </source>
</evidence>
<evidence type="ECO:0000256" key="4">
    <source>
        <dbReference type="ARBA" id="ARBA00022692"/>
    </source>
</evidence>
<dbReference type="SUPFAM" id="SSF52058">
    <property type="entry name" value="L domain-like"/>
    <property type="match status" value="1"/>
</dbReference>
<dbReference type="InterPro" id="IPR032675">
    <property type="entry name" value="LRR_dom_sf"/>
</dbReference>
<evidence type="ECO:0000256" key="11">
    <source>
        <dbReference type="SAM" id="Phobius"/>
    </source>
</evidence>
<dbReference type="InterPro" id="IPR000157">
    <property type="entry name" value="TIR_dom"/>
</dbReference>
<dbReference type="InterPro" id="IPR035897">
    <property type="entry name" value="Toll_tir_struct_dom_sf"/>
</dbReference>
<dbReference type="GO" id="GO:0005886">
    <property type="term" value="C:plasma membrane"/>
    <property type="evidence" value="ECO:0007669"/>
    <property type="project" value="TreeGrafter"/>
</dbReference>
<dbReference type="Proteomes" id="UP000242188">
    <property type="component" value="Unassembled WGS sequence"/>
</dbReference>
<evidence type="ECO:0000256" key="6">
    <source>
        <dbReference type="ARBA" id="ARBA00022737"/>
    </source>
</evidence>
<evidence type="ECO:0000313" key="13">
    <source>
        <dbReference type="EMBL" id="OWF41116.1"/>
    </source>
</evidence>
<organism evidence="13 14">
    <name type="scientific">Mizuhopecten yessoensis</name>
    <name type="common">Japanese scallop</name>
    <name type="synonym">Patinopecten yessoensis</name>
    <dbReference type="NCBI Taxonomy" id="6573"/>
    <lineage>
        <taxon>Eukaryota</taxon>
        <taxon>Metazoa</taxon>
        <taxon>Spiralia</taxon>
        <taxon>Lophotrochozoa</taxon>
        <taxon>Mollusca</taxon>
        <taxon>Bivalvia</taxon>
        <taxon>Autobranchia</taxon>
        <taxon>Pteriomorphia</taxon>
        <taxon>Pectinida</taxon>
        <taxon>Pectinoidea</taxon>
        <taxon>Pectinidae</taxon>
        <taxon>Mizuhopecten</taxon>
    </lineage>
</organism>